<accession>A0A1V0B577</accession>
<organism evidence="11 12">
    <name type="scientific">Halopseudomonas phragmitis</name>
    <dbReference type="NCBI Taxonomy" id="1931241"/>
    <lineage>
        <taxon>Bacteria</taxon>
        <taxon>Pseudomonadati</taxon>
        <taxon>Pseudomonadota</taxon>
        <taxon>Gammaproteobacteria</taxon>
        <taxon>Pseudomonadales</taxon>
        <taxon>Pseudomonadaceae</taxon>
        <taxon>Halopseudomonas</taxon>
    </lineage>
</organism>
<protein>
    <recommendedName>
        <fullName evidence="3">Type II secretion system protein N</fullName>
    </recommendedName>
    <alternativeName>
        <fullName evidence="10">General secretion pathway protein N</fullName>
    </alternativeName>
</protein>
<dbReference type="Proteomes" id="UP000243488">
    <property type="component" value="Chromosome"/>
</dbReference>
<evidence type="ECO:0000256" key="9">
    <source>
        <dbReference type="ARBA" id="ARBA00023136"/>
    </source>
</evidence>
<evidence type="ECO:0000256" key="10">
    <source>
        <dbReference type="ARBA" id="ARBA00030772"/>
    </source>
</evidence>
<dbReference type="GO" id="GO:0015627">
    <property type="term" value="C:type II protein secretion system complex"/>
    <property type="evidence" value="ECO:0007669"/>
    <property type="project" value="InterPro"/>
</dbReference>
<proteinExistence type="inferred from homology"/>
<evidence type="ECO:0000256" key="2">
    <source>
        <dbReference type="ARBA" id="ARBA00007208"/>
    </source>
</evidence>
<dbReference type="InterPro" id="IPR022792">
    <property type="entry name" value="T2SS_protein-GspN"/>
</dbReference>
<evidence type="ECO:0000313" key="11">
    <source>
        <dbReference type="EMBL" id="AQZ95092.1"/>
    </source>
</evidence>
<evidence type="ECO:0000256" key="3">
    <source>
        <dbReference type="ARBA" id="ARBA00021563"/>
    </source>
</evidence>
<evidence type="ECO:0000313" key="12">
    <source>
        <dbReference type="Proteomes" id="UP000243488"/>
    </source>
</evidence>
<dbReference type="STRING" id="1931241.BVH74_10185"/>
<evidence type="ECO:0000256" key="8">
    <source>
        <dbReference type="ARBA" id="ARBA00022927"/>
    </source>
</evidence>
<comment type="subcellular location">
    <subcellularLocation>
        <location evidence="1">Cell inner membrane</location>
    </subcellularLocation>
</comment>
<comment type="similarity">
    <text evidence="2">Belongs to the GSP N family.</text>
</comment>
<dbReference type="KEGG" id="ppha:BVH74_10185"/>
<dbReference type="GO" id="GO:0005886">
    <property type="term" value="C:plasma membrane"/>
    <property type="evidence" value="ECO:0007669"/>
    <property type="project" value="UniProtKB-SubCell"/>
</dbReference>
<keyword evidence="8" id="KW-0653">Protein transport</keyword>
<keyword evidence="9" id="KW-0472">Membrane</keyword>
<dbReference type="Pfam" id="PF01203">
    <property type="entry name" value="T2SSN"/>
    <property type="match status" value="1"/>
</dbReference>
<keyword evidence="7" id="KW-0812">Transmembrane</keyword>
<keyword evidence="5" id="KW-1003">Cell membrane</keyword>
<keyword evidence="12" id="KW-1185">Reference proteome</keyword>
<gene>
    <name evidence="11" type="ORF">BVH74_10185</name>
</gene>
<keyword evidence="4" id="KW-0813">Transport</keyword>
<evidence type="ECO:0000256" key="4">
    <source>
        <dbReference type="ARBA" id="ARBA00022448"/>
    </source>
</evidence>
<dbReference type="EMBL" id="CP020100">
    <property type="protein sequence ID" value="AQZ95092.1"/>
    <property type="molecule type" value="Genomic_DNA"/>
</dbReference>
<sequence>MLRRFNLKGMLALALLVYLLTLAWHLPASFVWHRLSAQLPVPVELQGLAGTLWSGQVARITVDGIDQGGLRWQWRPSALMRGQVQLDLEWLPRNSRVQAQLKAGIGVVRLEQVNGRLDAASMAMVNKAPFLLGGTWLLDVPVLELRDFEFVSAAHGRLVWQEAAAGLPQTLALGHLKAELDSRDGWLTMALQDQGEGPLGLQGDARWRPGQALQLNTRIQAREVADPSLAGAVALLGRPDRQGWVRWRAQLQ</sequence>
<name>A0A1V0B577_9GAMM</name>
<keyword evidence="6" id="KW-0997">Cell inner membrane</keyword>
<evidence type="ECO:0000256" key="1">
    <source>
        <dbReference type="ARBA" id="ARBA00004533"/>
    </source>
</evidence>
<dbReference type="AlphaFoldDB" id="A0A1V0B577"/>
<dbReference type="RefSeq" id="WP_080049961.1">
    <property type="nucleotide sequence ID" value="NZ_CP020100.1"/>
</dbReference>
<evidence type="ECO:0000256" key="7">
    <source>
        <dbReference type="ARBA" id="ARBA00022692"/>
    </source>
</evidence>
<evidence type="ECO:0000256" key="5">
    <source>
        <dbReference type="ARBA" id="ARBA00022475"/>
    </source>
</evidence>
<dbReference type="GO" id="GO:0015628">
    <property type="term" value="P:protein secretion by the type II secretion system"/>
    <property type="evidence" value="ECO:0007669"/>
    <property type="project" value="InterPro"/>
</dbReference>
<evidence type="ECO:0000256" key="6">
    <source>
        <dbReference type="ARBA" id="ARBA00022519"/>
    </source>
</evidence>
<reference evidence="11 12" key="1">
    <citation type="submission" date="2017-03" db="EMBL/GenBank/DDBJ databases">
        <title>Complete genome sequence of the novel DNRA strain Pseudomonas sp. S-6-2 isolated from Chinese polluted river sediment. Journal of Biotechnology.</title>
        <authorList>
            <person name="Li J."/>
            <person name="Xiang F."/>
            <person name="Wang L."/>
            <person name="Xi L."/>
            <person name="Liu J."/>
        </authorList>
    </citation>
    <scope>NUCLEOTIDE SEQUENCE [LARGE SCALE GENOMIC DNA]</scope>
    <source>
        <strain evidence="11 12">S-6-2</strain>
    </source>
</reference>